<evidence type="ECO:0000313" key="3">
    <source>
        <dbReference type="Proteomes" id="UP000189739"/>
    </source>
</evidence>
<dbReference type="Gene3D" id="3.40.50.1110">
    <property type="entry name" value="SGNH hydrolase"/>
    <property type="match status" value="1"/>
</dbReference>
<protein>
    <submittedName>
        <fullName evidence="2">Lysophospholipase</fullName>
    </submittedName>
</protein>
<dbReference type="PANTHER" id="PTHR30383:SF5">
    <property type="entry name" value="SGNH HYDROLASE-TYPE ESTERASE DOMAIN-CONTAINING PROTEIN"/>
    <property type="match status" value="1"/>
</dbReference>
<dbReference type="STRING" id="1792845.BC343_16110"/>
<name>A0A1S9P8C5_9SPHI</name>
<comment type="caution">
    <text evidence="2">The sequence shown here is derived from an EMBL/GenBank/DDBJ whole genome shotgun (WGS) entry which is preliminary data.</text>
</comment>
<dbReference type="CDD" id="cd01834">
    <property type="entry name" value="SGNH_hydrolase_like_2"/>
    <property type="match status" value="1"/>
</dbReference>
<dbReference type="EMBL" id="MBTF01000037">
    <property type="protein sequence ID" value="OOQ57220.1"/>
    <property type="molecule type" value="Genomic_DNA"/>
</dbReference>
<evidence type="ECO:0000313" key="2">
    <source>
        <dbReference type="EMBL" id="OOQ57220.1"/>
    </source>
</evidence>
<dbReference type="Pfam" id="PF13472">
    <property type="entry name" value="Lipase_GDSL_2"/>
    <property type="match status" value="1"/>
</dbReference>
<dbReference type="AlphaFoldDB" id="A0A1S9P8C5"/>
<dbReference type="Proteomes" id="UP000189739">
    <property type="component" value="Unassembled WGS sequence"/>
</dbReference>
<dbReference type="SUPFAM" id="SSF52266">
    <property type="entry name" value="SGNH hydrolase"/>
    <property type="match status" value="1"/>
</dbReference>
<reference evidence="2 3" key="1">
    <citation type="submission" date="2016-07" db="EMBL/GenBank/DDBJ databases">
        <title>Genomic analysis of zinc-resistant bacterium Mucilaginibacter pedocola TBZ30.</title>
        <authorList>
            <person name="Huang J."/>
            <person name="Tang J."/>
        </authorList>
    </citation>
    <scope>NUCLEOTIDE SEQUENCE [LARGE SCALE GENOMIC DNA]</scope>
    <source>
        <strain evidence="2 3">TBZ30</strain>
    </source>
</reference>
<dbReference type="GO" id="GO:0004622">
    <property type="term" value="F:phosphatidylcholine lysophospholipase activity"/>
    <property type="evidence" value="ECO:0007669"/>
    <property type="project" value="TreeGrafter"/>
</dbReference>
<accession>A0A1S9P8C5</accession>
<organism evidence="2 3">
    <name type="scientific">Mucilaginibacter pedocola</name>
    <dbReference type="NCBI Taxonomy" id="1792845"/>
    <lineage>
        <taxon>Bacteria</taxon>
        <taxon>Pseudomonadati</taxon>
        <taxon>Bacteroidota</taxon>
        <taxon>Sphingobacteriia</taxon>
        <taxon>Sphingobacteriales</taxon>
        <taxon>Sphingobacteriaceae</taxon>
        <taxon>Mucilaginibacter</taxon>
    </lineage>
</organism>
<dbReference type="InterPro" id="IPR013830">
    <property type="entry name" value="SGNH_hydro"/>
</dbReference>
<dbReference type="InterPro" id="IPR036514">
    <property type="entry name" value="SGNH_hydro_sf"/>
</dbReference>
<keyword evidence="3" id="KW-1185">Reference proteome</keyword>
<gene>
    <name evidence="2" type="ORF">BC343_16110</name>
</gene>
<proteinExistence type="predicted"/>
<evidence type="ECO:0000259" key="1">
    <source>
        <dbReference type="Pfam" id="PF13472"/>
    </source>
</evidence>
<dbReference type="InterPro" id="IPR051532">
    <property type="entry name" value="Ester_Hydrolysis_Enzymes"/>
</dbReference>
<dbReference type="PANTHER" id="PTHR30383">
    <property type="entry name" value="THIOESTERASE 1/PROTEASE 1/LYSOPHOSPHOLIPASE L1"/>
    <property type="match status" value="1"/>
</dbReference>
<sequence>MVILFQGDSITDGNRTRDNDWNHVMGHGYACLLASRLWYDHPGRKFHFYNRGISGNKVTDLAARWQTDTLALKPDVLSILIGVNDVLACVNGDTNYSAENYETGYLALLKQTKEALPNIKFIICEPFILPGTRVNAQFDKWKEEVEKRQAIAKKLATEFDAVFVPFQQPFNDALSKAPVEYWIWDGVHPMPAGHELMARQWLKVAGKKVGLV</sequence>
<feature type="domain" description="SGNH hydrolase-type esterase" evidence="1">
    <location>
        <begin position="7"/>
        <end position="196"/>
    </location>
</feature>